<dbReference type="EMBL" id="GGEC01054593">
    <property type="protein sequence ID" value="MBX35077.1"/>
    <property type="molecule type" value="Transcribed_RNA"/>
</dbReference>
<protein>
    <submittedName>
        <fullName evidence="2">Uncharacterized protein</fullName>
    </submittedName>
</protein>
<evidence type="ECO:0000256" key="1">
    <source>
        <dbReference type="SAM" id="MobiDB-lite"/>
    </source>
</evidence>
<name>A0A2P2MXX9_RHIMU</name>
<evidence type="ECO:0000313" key="2">
    <source>
        <dbReference type="EMBL" id="MBX35077.1"/>
    </source>
</evidence>
<feature type="region of interest" description="Disordered" evidence="1">
    <location>
        <begin position="1"/>
        <end position="37"/>
    </location>
</feature>
<dbReference type="AlphaFoldDB" id="A0A2P2MXX9"/>
<feature type="compositionally biased region" description="Basic and acidic residues" evidence="1">
    <location>
        <begin position="18"/>
        <end position="28"/>
    </location>
</feature>
<organism evidence="2">
    <name type="scientific">Rhizophora mucronata</name>
    <name type="common">Asiatic mangrove</name>
    <dbReference type="NCBI Taxonomy" id="61149"/>
    <lineage>
        <taxon>Eukaryota</taxon>
        <taxon>Viridiplantae</taxon>
        <taxon>Streptophyta</taxon>
        <taxon>Embryophyta</taxon>
        <taxon>Tracheophyta</taxon>
        <taxon>Spermatophyta</taxon>
        <taxon>Magnoliopsida</taxon>
        <taxon>eudicotyledons</taxon>
        <taxon>Gunneridae</taxon>
        <taxon>Pentapetalae</taxon>
        <taxon>rosids</taxon>
        <taxon>fabids</taxon>
        <taxon>Malpighiales</taxon>
        <taxon>Rhizophoraceae</taxon>
        <taxon>Rhizophora</taxon>
    </lineage>
</organism>
<accession>A0A2P2MXX9</accession>
<feature type="compositionally biased region" description="Basic residues" evidence="1">
    <location>
        <begin position="1"/>
        <end position="17"/>
    </location>
</feature>
<reference evidence="2" key="1">
    <citation type="submission" date="2018-02" db="EMBL/GenBank/DDBJ databases">
        <title>Rhizophora mucronata_Transcriptome.</title>
        <authorList>
            <person name="Meera S.P."/>
            <person name="Sreeshan A."/>
            <person name="Augustine A."/>
        </authorList>
    </citation>
    <scope>NUCLEOTIDE SEQUENCE</scope>
    <source>
        <tissue evidence="2">Leaf</tissue>
    </source>
</reference>
<sequence length="70" mass="7669">MKQYTKHKRFQIQRNKRAKMDTMEKEQSTKAIDIGNDMADPASIAGSGGMPCAITPTSCISTATMETTTI</sequence>
<proteinExistence type="predicted"/>